<dbReference type="Proteomes" id="UP000075346">
    <property type="component" value="Unassembled WGS sequence"/>
</dbReference>
<dbReference type="InterPro" id="IPR004090">
    <property type="entry name" value="Chemotax_Me-accpt_rcpt"/>
</dbReference>
<comment type="subcellular location">
    <subcellularLocation>
        <location evidence="1">Membrane</location>
    </subcellularLocation>
</comment>
<dbReference type="GO" id="GO:0004888">
    <property type="term" value="F:transmembrane signaling receptor activity"/>
    <property type="evidence" value="ECO:0007669"/>
    <property type="project" value="InterPro"/>
</dbReference>
<feature type="domain" description="PAC" evidence="7">
    <location>
        <begin position="213"/>
        <end position="265"/>
    </location>
</feature>
<dbReference type="Gene3D" id="1.10.287.950">
    <property type="entry name" value="Methyl-accepting chemotaxis protein"/>
    <property type="match status" value="1"/>
</dbReference>
<dbReference type="Pfam" id="PF08447">
    <property type="entry name" value="PAS_3"/>
    <property type="match status" value="1"/>
</dbReference>
<dbReference type="SMART" id="SM00283">
    <property type="entry name" value="MA"/>
    <property type="match status" value="1"/>
</dbReference>
<dbReference type="SUPFAM" id="SSF55785">
    <property type="entry name" value="PYP-like sensor domain (PAS domain)"/>
    <property type="match status" value="2"/>
</dbReference>
<protein>
    <submittedName>
        <fullName evidence="9">Chemotaxis protein</fullName>
    </submittedName>
</protein>
<keyword evidence="2 4" id="KW-0807">Transducer</keyword>
<evidence type="ECO:0000313" key="8">
    <source>
        <dbReference type="EMBL" id="KYN24133.1"/>
    </source>
</evidence>
<feature type="domain" description="PAS" evidence="6">
    <location>
        <begin position="139"/>
        <end position="186"/>
    </location>
</feature>
<evidence type="ECO:0000256" key="1">
    <source>
        <dbReference type="ARBA" id="ARBA00004370"/>
    </source>
</evidence>
<dbReference type="InterPro" id="IPR000700">
    <property type="entry name" value="PAS-assoc_C"/>
</dbReference>
<evidence type="ECO:0000313" key="9">
    <source>
        <dbReference type="EMBL" id="KYN85106.1"/>
    </source>
</evidence>
<dbReference type="PROSITE" id="PS50113">
    <property type="entry name" value="PAC"/>
    <property type="match status" value="1"/>
</dbReference>
<dbReference type="AlphaFoldDB" id="A0A151KUS8"/>
<dbReference type="SUPFAM" id="SSF58104">
    <property type="entry name" value="Methyl-accepting chemotaxis protein (MCP) signaling domain"/>
    <property type="match status" value="1"/>
</dbReference>
<dbReference type="InterPro" id="IPR004089">
    <property type="entry name" value="MCPsignal_dom"/>
</dbReference>
<dbReference type="PANTHER" id="PTHR32089:SF112">
    <property type="entry name" value="LYSOZYME-LIKE PROTEIN-RELATED"/>
    <property type="match status" value="1"/>
</dbReference>
<comment type="caution">
    <text evidence="9">The sequence shown here is derived from an EMBL/GenBank/DDBJ whole genome shotgun (WGS) entry which is preliminary data.</text>
</comment>
<reference evidence="9 11" key="1">
    <citation type="submission" date="2015-12" db="EMBL/GenBank/DDBJ databases">
        <authorList>
            <person name="Tarr C.L."/>
            <person name="Gladney L.M."/>
        </authorList>
    </citation>
    <scope>NUCLEOTIDE SEQUENCE</scope>
    <source>
        <strain evidence="9">2538-88</strain>
        <strain evidence="11">2756-81</strain>
    </source>
</reference>
<dbReference type="NCBIfam" id="TIGR00229">
    <property type="entry name" value="sensory_box"/>
    <property type="match status" value="2"/>
</dbReference>
<organism evidence="9 10">
    <name type="scientific">Vibrio cidicii</name>
    <dbReference type="NCBI Taxonomy" id="1763883"/>
    <lineage>
        <taxon>Bacteria</taxon>
        <taxon>Pseudomonadati</taxon>
        <taxon>Pseudomonadota</taxon>
        <taxon>Gammaproteobacteria</taxon>
        <taxon>Vibrionales</taxon>
        <taxon>Vibrionaceae</taxon>
        <taxon>Vibrio</taxon>
    </lineage>
</organism>
<feature type="domain" description="Methyl-accepting transducer" evidence="5">
    <location>
        <begin position="242"/>
        <end position="433"/>
    </location>
</feature>
<accession>A0A151KUS8</accession>
<dbReference type="Gene3D" id="3.30.450.20">
    <property type="entry name" value="PAS domain"/>
    <property type="match status" value="2"/>
</dbReference>
<dbReference type="PROSITE" id="PS50112">
    <property type="entry name" value="PAS"/>
    <property type="match status" value="1"/>
</dbReference>
<dbReference type="InterPro" id="IPR013656">
    <property type="entry name" value="PAS_4"/>
</dbReference>
<evidence type="ECO:0000256" key="4">
    <source>
        <dbReference type="PROSITE-ProRule" id="PRU00284"/>
    </source>
</evidence>
<dbReference type="GO" id="GO:0016020">
    <property type="term" value="C:membrane"/>
    <property type="evidence" value="ECO:0007669"/>
    <property type="project" value="UniProtKB-SubCell"/>
</dbReference>
<evidence type="ECO:0000259" key="6">
    <source>
        <dbReference type="PROSITE" id="PS50112"/>
    </source>
</evidence>
<dbReference type="EMBL" id="LOBR01000072">
    <property type="protein sequence ID" value="KYN85106.1"/>
    <property type="molecule type" value="Genomic_DNA"/>
</dbReference>
<dbReference type="SMART" id="SM00086">
    <property type="entry name" value="PAC"/>
    <property type="match status" value="2"/>
</dbReference>
<comment type="similarity">
    <text evidence="3">Belongs to the methyl-accepting chemotaxis (MCP) protein family.</text>
</comment>
<evidence type="ECO:0000313" key="10">
    <source>
        <dbReference type="Proteomes" id="UP000075346"/>
    </source>
</evidence>
<dbReference type="SMART" id="SM00091">
    <property type="entry name" value="PAS"/>
    <property type="match status" value="2"/>
</dbReference>
<dbReference type="InterPro" id="IPR013655">
    <property type="entry name" value="PAS_fold_3"/>
</dbReference>
<evidence type="ECO:0000256" key="3">
    <source>
        <dbReference type="ARBA" id="ARBA00029447"/>
    </source>
</evidence>
<name>A0A151KUS8_9VIBR</name>
<sequence>MFVSKRSYTDKVSHLENEVTQCQAFRESLKQSVPYIEFTPAGEIRFANQQFLNVVGYTLEELVNQHHRMLCFPEDVSTSTYRQLWDDLAKGKPRSDRFIRQHKNGNAVWVAATYFPIMNQGKVEYIAKVASDVTKAQMELERNQALLKAMDKSLAVIDFTPDGTVLAANDNFLRCFGYSLHEVIGKHHRAFCEETFYQQNPRFWQDLAAGKIQSGLFMRLDKYGKHIWLEATYNPIYNHAGQVVKIIKLASDISERVEKSMQVQEAAKTAQKIAQDTVNSAANGKASILSLLTNSKAINQSVQDVSNQIAQLNGQSKNVEAIVSTISSIADQTNLLALNAAIEAARAGEQGRGFAVVADEVRQLAARTSQSTSEIAEVINANSSITQNIDKTIQTVFEKASSGETQAEQIKEVIEEITADADLVSSTVKELSL</sequence>
<dbReference type="EMBL" id="LOMK01000002">
    <property type="protein sequence ID" value="KYN24133.1"/>
    <property type="molecule type" value="Genomic_DNA"/>
</dbReference>
<dbReference type="CDD" id="cd11386">
    <property type="entry name" value="MCP_signal"/>
    <property type="match status" value="1"/>
</dbReference>
<reference evidence="8 10" key="2">
    <citation type="submission" date="2015-12" db="EMBL/GenBank/DDBJ databases">
        <authorList>
            <person name="Shamseldin A."/>
            <person name="Moawad H."/>
            <person name="Abd El-Rahim W.M."/>
            <person name="Sadowsky M.J."/>
        </authorList>
    </citation>
    <scope>NUCLEOTIDE SEQUENCE [LARGE SCALE GENOMIC DNA]</scope>
    <source>
        <strain evidence="10">2538-88</strain>
        <strain evidence="8">2756-81</strain>
    </source>
</reference>
<dbReference type="Proteomes" id="UP000075349">
    <property type="component" value="Unassembled WGS sequence"/>
</dbReference>
<accession>A0A151JEY3</accession>
<dbReference type="InterPro" id="IPR001610">
    <property type="entry name" value="PAC"/>
</dbReference>
<dbReference type="Pfam" id="PF08448">
    <property type="entry name" value="PAS_4"/>
    <property type="match status" value="1"/>
</dbReference>
<evidence type="ECO:0000259" key="5">
    <source>
        <dbReference type="PROSITE" id="PS50111"/>
    </source>
</evidence>
<dbReference type="PANTHER" id="PTHR32089">
    <property type="entry name" value="METHYL-ACCEPTING CHEMOTAXIS PROTEIN MCPB"/>
    <property type="match status" value="1"/>
</dbReference>
<dbReference type="GO" id="GO:0007165">
    <property type="term" value="P:signal transduction"/>
    <property type="evidence" value="ECO:0007669"/>
    <property type="project" value="UniProtKB-KW"/>
</dbReference>
<dbReference type="InterPro" id="IPR000014">
    <property type="entry name" value="PAS"/>
</dbReference>
<dbReference type="Pfam" id="PF00015">
    <property type="entry name" value="MCPsignal"/>
    <property type="match status" value="1"/>
</dbReference>
<evidence type="ECO:0000313" key="11">
    <source>
        <dbReference type="Proteomes" id="UP000075349"/>
    </source>
</evidence>
<gene>
    <name evidence="9" type="ORF">ATY37_04870</name>
    <name evidence="8" type="ORF">AUQ44_20535</name>
</gene>
<dbReference type="CDD" id="cd00130">
    <property type="entry name" value="PAS"/>
    <property type="match status" value="2"/>
</dbReference>
<evidence type="ECO:0000256" key="2">
    <source>
        <dbReference type="ARBA" id="ARBA00023224"/>
    </source>
</evidence>
<proteinExistence type="inferred from homology"/>
<dbReference type="GO" id="GO:0006935">
    <property type="term" value="P:chemotaxis"/>
    <property type="evidence" value="ECO:0007669"/>
    <property type="project" value="InterPro"/>
</dbReference>
<dbReference type="PROSITE" id="PS50111">
    <property type="entry name" value="CHEMOTAXIS_TRANSDUC_2"/>
    <property type="match status" value="1"/>
</dbReference>
<dbReference type="RefSeq" id="WP_061897680.1">
    <property type="nucleotide sequence ID" value="NZ_LOBR01000072.1"/>
</dbReference>
<dbReference type="PRINTS" id="PR00260">
    <property type="entry name" value="CHEMTRNSDUCR"/>
</dbReference>
<dbReference type="InterPro" id="IPR035965">
    <property type="entry name" value="PAS-like_dom_sf"/>
</dbReference>
<evidence type="ECO:0000259" key="7">
    <source>
        <dbReference type="PROSITE" id="PS50113"/>
    </source>
</evidence>